<organism evidence="1 2">
    <name type="scientific">Aquiflexum balticum DSM 16537</name>
    <dbReference type="NCBI Taxonomy" id="758820"/>
    <lineage>
        <taxon>Bacteria</taxon>
        <taxon>Pseudomonadati</taxon>
        <taxon>Bacteroidota</taxon>
        <taxon>Cytophagia</taxon>
        <taxon>Cytophagales</taxon>
        <taxon>Cyclobacteriaceae</taxon>
        <taxon>Aquiflexum</taxon>
    </lineage>
</organism>
<accession>A0A1W2H3K0</accession>
<dbReference type="AlphaFoldDB" id="A0A1W2H3K0"/>
<name>A0A1W2H3K0_9BACT</name>
<evidence type="ECO:0008006" key="3">
    <source>
        <dbReference type="Google" id="ProtNLM"/>
    </source>
</evidence>
<gene>
    <name evidence="1" type="ORF">SAMN00777080_1793</name>
</gene>
<dbReference type="Proteomes" id="UP000192333">
    <property type="component" value="Chromosome I"/>
</dbReference>
<sequence length="184" mass="21099">MLLLKNRAIFIATVVIFYFVTFSVNAQRNINVEEKPPLSERMFFGGNFAMQFGTITFIDVSPLAGVMITDRFSSGLGITYQYFKDNRFIGGENNIYGGRIFSRYNVLPNVFLHAEYESLNLDLFNPLRETFERSWVPGLFVGGGYFAPFGNRGGANFTFLYNLMYDNVRSPYNQPYVIRVGFML</sequence>
<evidence type="ECO:0000313" key="2">
    <source>
        <dbReference type="Proteomes" id="UP000192333"/>
    </source>
</evidence>
<dbReference type="STRING" id="758820.SAMN00777080_1793"/>
<proteinExistence type="predicted"/>
<dbReference type="RefSeq" id="WP_084119949.1">
    <property type="nucleotide sequence ID" value="NZ_LT838813.1"/>
</dbReference>
<dbReference type="OrthoDB" id="1098580at2"/>
<keyword evidence="2" id="KW-1185">Reference proteome</keyword>
<protein>
    <recommendedName>
        <fullName evidence="3">Outer membrane protein beta-barrel domain-containing protein</fullName>
    </recommendedName>
</protein>
<reference evidence="2" key="1">
    <citation type="submission" date="2017-04" db="EMBL/GenBank/DDBJ databases">
        <authorList>
            <person name="Varghese N."/>
            <person name="Submissions S."/>
        </authorList>
    </citation>
    <scope>NUCLEOTIDE SEQUENCE [LARGE SCALE GENOMIC DNA]</scope>
    <source>
        <strain evidence="2">DSM 16537</strain>
    </source>
</reference>
<dbReference type="EMBL" id="LT838813">
    <property type="protein sequence ID" value="SMD43212.1"/>
    <property type="molecule type" value="Genomic_DNA"/>
</dbReference>
<evidence type="ECO:0000313" key="1">
    <source>
        <dbReference type="EMBL" id="SMD43212.1"/>
    </source>
</evidence>